<evidence type="ECO:0000313" key="2">
    <source>
        <dbReference type="Proteomes" id="UP000327085"/>
    </source>
</evidence>
<dbReference type="PANTHER" id="PTHR48011">
    <property type="entry name" value="CCR4-NOT TRANSCRIPTIONAL COMPLEX SUBUNIT CAF120-RELATED"/>
    <property type="match status" value="1"/>
</dbReference>
<dbReference type="InterPro" id="IPR011009">
    <property type="entry name" value="Kinase-like_dom_sf"/>
</dbReference>
<dbReference type="AlphaFoldDB" id="A0A5E4EGJ4"/>
<dbReference type="SUPFAM" id="SSF56112">
    <property type="entry name" value="Protein kinase-like (PK-like)"/>
    <property type="match status" value="1"/>
</dbReference>
<evidence type="ECO:0000313" key="1">
    <source>
        <dbReference type="EMBL" id="VVA14823.1"/>
    </source>
</evidence>
<accession>A0A5E4EGJ4</accession>
<reference evidence="2" key="1">
    <citation type="journal article" date="2020" name="Plant J.">
        <title>Transposons played a major role in the diversification between the closely related almond and peach genomes: results from the almond genome sequence.</title>
        <authorList>
            <person name="Alioto T."/>
            <person name="Alexiou K.G."/>
            <person name="Bardil A."/>
            <person name="Barteri F."/>
            <person name="Castanera R."/>
            <person name="Cruz F."/>
            <person name="Dhingra A."/>
            <person name="Duval H."/>
            <person name="Fernandez I Marti A."/>
            <person name="Frias L."/>
            <person name="Galan B."/>
            <person name="Garcia J.L."/>
            <person name="Howad W."/>
            <person name="Gomez-Garrido J."/>
            <person name="Gut M."/>
            <person name="Julca I."/>
            <person name="Morata J."/>
            <person name="Puigdomenech P."/>
            <person name="Ribeca P."/>
            <person name="Rubio Cabetas M.J."/>
            <person name="Vlasova A."/>
            <person name="Wirthensohn M."/>
            <person name="Garcia-Mas J."/>
            <person name="Gabaldon T."/>
            <person name="Casacuberta J.M."/>
            <person name="Arus P."/>
        </authorList>
    </citation>
    <scope>NUCLEOTIDE SEQUENCE [LARGE SCALE GENOMIC DNA]</scope>
    <source>
        <strain evidence="2">cv. Texas</strain>
    </source>
</reference>
<gene>
    <name evidence="1" type="ORF">ALMOND_2B020824</name>
</gene>
<dbReference type="Gene3D" id="1.10.510.10">
    <property type="entry name" value="Transferase(Phosphotransferase) domain 1"/>
    <property type="match status" value="1"/>
</dbReference>
<dbReference type="PANTHER" id="PTHR48011:SF6">
    <property type="entry name" value="PROTEIN KINASE DOMAIN-CONTAINING PROTEIN"/>
    <property type="match status" value="1"/>
</dbReference>
<dbReference type="GO" id="GO:0004672">
    <property type="term" value="F:protein kinase activity"/>
    <property type="evidence" value="ECO:0007669"/>
    <property type="project" value="TreeGrafter"/>
</dbReference>
<organism evidence="1 2">
    <name type="scientific">Prunus dulcis</name>
    <name type="common">Almond</name>
    <name type="synonym">Amygdalus dulcis</name>
    <dbReference type="NCBI Taxonomy" id="3755"/>
    <lineage>
        <taxon>Eukaryota</taxon>
        <taxon>Viridiplantae</taxon>
        <taxon>Streptophyta</taxon>
        <taxon>Embryophyta</taxon>
        <taxon>Tracheophyta</taxon>
        <taxon>Spermatophyta</taxon>
        <taxon>Magnoliopsida</taxon>
        <taxon>eudicotyledons</taxon>
        <taxon>Gunneridae</taxon>
        <taxon>Pentapetalae</taxon>
        <taxon>rosids</taxon>
        <taxon>fabids</taxon>
        <taxon>Rosales</taxon>
        <taxon>Rosaceae</taxon>
        <taxon>Amygdaloideae</taxon>
        <taxon>Amygdaleae</taxon>
        <taxon>Prunus</taxon>
    </lineage>
</organism>
<dbReference type="Proteomes" id="UP000327085">
    <property type="component" value="Chromosome 1"/>
</dbReference>
<dbReference type="EMBL" id="CABIKO010000012">
    <property type="protein sequence ID" value="VVA14823.1"/>
    <property type="molecule type" value="Genomic_DNA"/>
</dbReference>
<proteinExistence type="predicted"/>
<sequence>MATGRAPWPCVSAPISAMYLIEFSGEVPEIPSSLSKQGRDFVTKCLMRDPMEMWSAGELLKHGFLLEAPNYLLSPTIVLDHGLWDEEFDLDLEDIWEPTHQSDTWVTMRSNDIEQPDTTFYWNEYEANDIYDDEPQPTKTNAKTTCGGGLGLDTSEEARFSSRQRKNSKAWTASKCTQYVFCGNLNFVNKELSCLLISSL</sequence>
<dbReference type="GO" id="GO:0007165">
    <property type="term" value="P:signal transduction"/>
    <property type="evidence" value="ECO:0007669"/>
    <property type="project" value="TreeGrafter"/>
</dbReference>
<name>A0A5E4EGJ4_PRUDU</name>
<dbReference type="Gramene" id="VVA14823">
    <property type="protein sequence ID" value="VVA14823"/>
    <property type="gene ID" value="Prudul26B020824"/>
</dbReference>
<dbReference type="InParanoid" id="A0A5E4EGJ4"/>
<keyword evidence="1" id="KW-0808">Transferase</keyword>
<dbReference type="InterPro" id="IPR052751">
    <property type="entry name" value="Plant_MAPKKK"/>
</dbReference>
<protein>
    <submittedName>
        <fullName evidence="1">PREDICTED: mitogen-activated kinase</fullName>
    </submittedName>
</protein>
<keyword evidence="1" id="KW-0418">Kinase</keyword>